<organism evidence="2 3">
    <name type="scientific">Athelia psychrophila</name>
    <dbReference type="NCBI Taxonomy" id="1759441"/>
    <lineage>
        <taxon>Eukaryota</taxon>
        <taxon>Fungi</taxon>
        <taxon>Dikarya</taxon>
        <taxon>Basidiomycota</taxon>
        <taxon>Agaricomycotina</taxon>
        <taxon>Agaricomycetes</taxon>
        <taxon>Agaricomycetidae</taxon>
        <taxon>Atheliales</taxon>
        <taxon>Atheliaceae</taxon>
        <taxon>Athelia</taxon>
    </lineage>
</organism>
<evidence type="ECO:0000313" key="3">
    <source>
        <dbReference type="Proteomes" id="UP000076532"/>
    </source>
</evidence>
<proteinExistence type="predicted"/>
<dbReference type="Proteomes" id="UP000076532">
    <property type="component" value="Unassembled WGS sequence"/>
</dbReference>
<sequence length="310" mass="33784">MYRFEEVPFNAEFESALLGLSDDMGTMTLPTETSEDEGAPASDVHQMPTGLGLALLYTEQALELSTITETCVQRDADPGSSSAIGLGISLAEDAHASDKKKFHHSMDTEACTVHGAASSSTFAPGAPRFNTFVLEEYAILETVTSDWSTTAPPAPQPNNFVFEQSPARRVLPQSPGSSSVSSSSGSDEYIGRAAALFVVRLPVLMYAIRAHKTIFTSVVNRISVTTESEAPTVWNSTHRFFSGYSAVATRKNSFKVNFISAVRLDVLLGFPFCYGFVLFWITCFSVFRFLALVPPHFLFTQDLELDLASK</sequence>
<reference evidence="2 3" key="1">
    <citation type="journal article" date="2016" name="Mol. Biol. Evol.">
        <title>Comparative Genomics of Early-Diverging Mushroom-Forming Fungi Provides Insights into the Origins of Lignocellulose Decay Capabilities.</title>
        <authorList>
            <person name="Nagy L.G."/>
            <person name="Riley R."/>
            <person name="Tritt A."/>
            <person name="Adam C."/>
            <person name="Daum C."/>
            <person name="Floudas D."/>
            <person name="Sun H."/>
            <person name="Yadav J.S."/>
            <person name="Pangilinan J."/>
            <person name="Larsson K.H."/>
            <person name="Matsuura K."/>
            <person name="Barry K."/>
            <person name="Labutti K."/>
            <person name="Kuo R."/>
            <person name="Ohm R.A."/>
            <person name="Bhattacharya S.S."/>
            <person name="Shirouzu T."/>
            <person name="Yoshinaga Y."/>
            <person name="Martin F.M."/>
            <person name="Grigoriev I.V."/>
            <person name="Hibbett D.S."/>
        </authorList>
    </citation>
    <scope>NUCLEOTIDE SEQUENCE [LARGE SCALE GENOMIC DNA]</scope>
    <source>
        <strain evidence="2 3">CBS 109695</strain>
    </source>
</reference>
<protein>
    <submittedName>
        <fullName evidence="2">Uncharacterized protein</fullName>
    </submittedName>
</protein>
<evidence type="ECO:0000256" key="1">
    <source>
        <dbReference type="SAM" id="Phobius"/>
    </source>
</evidence>
<keyword evidence="3" id="KW-1185">Reference proteome</keyword>
<feature type="transmembrane region" description="Helical" evidence="1">
    <location>
        <begin position="266"/>
        <end position="290"/>
    </location>
</feature>
<keyword evidence="1" id="KW-0472">Membrane</keyword>
<evidence type="ECO:0000313" key="2">
    <source>
        <dbReference type="EMBL" id="KZP14915.1"/>
    </source>
</evidence>
<dbReference type="EMBL" id="KV417610">
    <property type="protein sequence ID" value="KZP14915.1"/>
    <property type="molecule type" value="Genomic_DNA"/>
</dbReference>
<gene>
    <name evidence="2" type="ORF">FIBSPDRAFT_867710</name>
</gene>
<keyword evidence="1" id="KW-1133">Transmembrane helix</keyword>
<accession>A0A166DNT2</accession>
<dbReference type="AlphaFoldDB" id="A0A166DNT2"/>
<keyword evidence="1" id="KW-0812">Transmembrane</keyword>
<name>A0A166DNT2_9AGAM</name>